<dbReference type="AlphaFoldDB" id="A0A094L6F0"/>
<dbReference type="RefSeq" id="WP_034776766.1">
    <property type="nucleotide sequence ID" value="NZ_JPER01000006.1"/>
</dbReference>
<comment type="caution">
    <text evidence="8">The sequence shown here is derived from an EMBL/GenBank/DDBJ whole genome shotgun (WGS) entry which is preliminary data.</text>
</comment>
<feature type="transmembrane region" description="Helical" evidence="6">
    <location>
        <begin position="41"/>
        <end position="59"/>
    </location>
</feature>
<protein>
    <recommendedName>
        <fullName evidence="7">Cytochrome b561 bacterial/Ni-hydrogenase domain-containing protein</fullName>
    </recommendedName>
</protein>
<dbReference type="Gene3D" id="1.20.950.20">
    <property type="entry name" value="Transmembrane di-heme cytochromes, Chain C"/>
    <property type="match status" value="1"/>
</dbReference>
<proteinExistence type="predicted"/>
<dbReference type="EMBL" id="JPER01000006">
    <property type="protein sequence ID" value="KFZ30303.1"/>
    <property type="molecule type" value="Genomic_DNA"/>
</dbReference>
<evidence type="ECO:0000256" key="5">
    <source>
        <dbReference type="ARBA" id="ARBA00023136"/>
    </source>
</evidence>
<feature type="transmembrane region" description="Helical" evidence="6">
    <location>
        <begin position="12"/>
        <end position="29"/>
    </location>
</feature>
<dbReference type="GO" id="GO:0005886">
    <property type="term" value="C:plasma membrane"/>
    <property type="evidence" value="ECO:0007669"/>
    <property type="project" value="UniProtKB-SubCell"/>
</dbReference>
<evidence type="ECO:0000313" key="8">
    <source>
        <dbReference type="EMBL" id="KFZ30303.1"/>
    </source>
</evidence>
<evidence type="ECO:0000256" key="2">
    <source>
        <dbReference type="ARBA" id="ARBA00022475"/>
    </source>
</evidence>
<evidence type="ECO:0000256" key="4">
    <source>
        <dbReference type="ARBA" id="ARBA00022989"/>
    </source>
</evidence>
<keyword evidence="2" id="KW-1003">Cell membrane</keyword>
<comment type="subcellular location">
    <subcellularLocation>
        <location evidence="1">Cell membrane</location>
        <topology evidence="1">Multi-pass membrane protein</topology>
    </subcellularLocation>
</comment>
<dbReference type="GO" id="GO:0009055">
    <property type="term" value="F:electron transfer activity"/>
    <property type="evidence" value="ECO:0007669"/>
    <property type="project" value="InterPro"/>
</dbReference>
<dbReference type="InterPro" id="IPR011577">
    <property type="entry name" value="Cyt_b561_bac/Ni-Hgenase"/>
</dbReference>
<sequence length="216" mass="24489">MSRVKIWDSYIRIYHWLMVVLVISQIWTASQGYMEWHQRGAFVLGALILTRLIWGFIGSESARFSVFLRGPRAVIEHFRELREGRHQTETTHNPAGGWSVVAILLALLIQIGTGLFATDDILFDGPLAHLVSSSTRDLLTTIHHLNVYFIFTVVGLHVLAIIGYRLIGIPLTMAMIHGYQDLDEERAAYKQPRLRNGTWGILIALLLASAAFYFLD</sequence>
<dbReference type="eggNOG" id="COG3658">
    <property type="taxonomic scope" value="Bacteria"/>
</dbReference>
<evidence type="ECO:0000256" key="6">
    <source>
        <dbReference type="SAM" id="Phobius"/>
    </source>
</evidence>
<evidence type="ECO:0000256" key="3">
    <source>
        <dbReference type="ARBA" id="ARBA00022692"/>
    </source>
</evidence>
<dbReference type="PANTHER" id="PTHR30485:SF2">
    <property type="entry name" value="BLL0597 PROTEIN"/>
    <property type="match status" value="1"/>
</dbReference>
<feature type="transmembrane region" description="Helical" evidence="6">
    <location>
        <begin position="196"/>
        <end position="215"/>
    </location>
</feature>
<dbReference type="InterPro" id="IPR016174">
    <property type="entry name" value="Di-haem_cyt_TM"/>
</dbReference>
<evidence type="ECO:0000256" key="1">
    <source>
        <dbReference type="ARBA" id="ARBA00004651"/>
    </source>
</evidence>
<name>A0A094L6F0_9GAMM</name>
<keyword evidence="9" id="KW-1185">Reference proteome</keyword>
<evidence type="ECO:0000313" key="9">
    <source>
        <dbReference type="Proteomes" id="UP000054363"/>
    </source>
</evidence>
<evidence type="ECO:0000259" key="7">
    <source>
        <dbReference type="Pfam" id="PF01292"/>
    </source>
</evidence>
<keyword evidence="4 6" id="KW-1133">Transmembrane helix</keyword>
<feature type="transmembrane region" description="Helical" evidence="6">
    <location>
        <begin position="147"/>
        <end position="167"/>
    </location>
</feature>
<keyword evidence="3 6" id="KW-0812">Transmembrane</keyword>
<dbReference type="GO" id="GO:0020037">
    <property type="term" value="F:heme binding"/>
    <property type="evidence" value="ECO:0007669"/>
    <property type="project" value="TreeGrafter"/>
</dbReference>
<dbReference type="Pfam" id="PF01292">
    <property type="entry name" value="Ni_hydr_CYTB"/>
    <property type="match status" value="1"/>
</dbReference>
<feature type="domain" description="Cytochrome b561 bacterial/Ni-hydrogenase" evidence="7">
    <location>
        <begin position="7"/>
        <end position="178"/>
    </location>
</feature>
<dbReference type="PANTHER" id="PTHR30485">
    <property type="entry name" value="NI/FE-HYDROGENASE 1 B-TYPE CYTOCHROME SUBUNIT"/>
    <property type="match status" value="1"/>
</dbReference>
<accession>A0A094L6F0</accession>
<keyword evidence="5 6" id="KW-0472">Membrane</keyword>
<feature type="transmembrane region" description="Helical" evidence="6">
    <location>
        <begin position="95"/>
        <end position="117"/>
    </location>
</feature>
<dbReference type="InterPro" id="IPR051542">
    <property type="entry name" value="Hydrogenase_cytochrome"/>
</dbReference>
<gene>
    <name evidence="8" type="ORF">IDSA_11175</name>
</gene>
<dbReference type="STRING" id="435908.IDSA_11175"/>
<organism evidence="8 9">
    <name type="scientific">Pseudidiomarina salinarum</name>
    <dbReference type="NCBI Taxonomy" id="435908"/>
    <lineage>
        <taxon>Bacteria</taxon>
        <taxon>Pseudomonadati</taxon>
        <taxon>Pseudomonadota</taxon>
        <taxon>Gammaproteobacteria</taxon>
        <taxon>Alteromonadales</taxon>
        <taxon>Idiomarinaceae</taxon>
        <taxon>Pseudidiomarina</taxon>
    </lineage>
</organism>
<dbReference type="Proteomes" id="UP000054363">
    <property type="component" value="Unassembled WGS sequence"/>
</dbReference>
<dbReference type="GO" id="GO:0022904">
    <property type="term" value="P:respiratory electron transport chain"/>
    <property type="evidence" value="ECO:0007669"/>
    <property type="project" value="InterPro"/>
</dbReference>
<reference evidence="8 9" key="1">
    <citation type="submission" date="2014-06" db="EMBL/GenBank/DDBJ databases">
        <title>The draft genome sequence of Idiomarina salinarum ISL-52.</title>
        <authorList>
            <person name="Du J."/>
            <person name="Shao Z."/>
        </authorList>
    </citation>
    <scope>NUCLEOTIDE SEQUENCE [LARGE SCALE GENOMIC DNA]</scope>
    <source>
        <strain evidence="8 9">ISL-52</strain>
    </source>
</reference>
<dbReference type="SUPFAM" id="SSF81342">
    <property type="entry name" value="Transmembrane di-heme cytochromes"/>
    <property type="match status" value="1"/>
</dbReference>